<dbReference type="SMART" id="SM00875">
    <property type="entry name" value="BACK"/>
    <property type="match status" value="1"/>
</dbReference>
<evidence type="ECO:0000256" key="1">
    <source>
        <dbReference type="ARBA" id="ARBA00004496"/>
    </source>
</evidence>
<sequence>MAVCETQTGDWRDDKTLAECMRHMLKNEIMCDVTLWVGEGRTPIKAHKYMLASRSPVFHTMFEGSMPETGEIAIPDIEENTFNDILVYMYTDKIAVDTSNLTGLLYASDKYMITKLKRECEKTLKWTASSNHAARALQTAYKYHLPDLLQESLQHMELNTKECLLSEQALSLPKECIDMILKSDYLYCTETDICQFLLKWAKSQCDLQKIESTGQNMRNIVGQTLFKIRFPVVDMDFFSKEIANTELLLRDEIIAIYRSQYGIKTSIFTNSIRKVPIEKRQVYTVKRYTTYSQFRCKNEGTEALIFQADIEIWLKGVTLFFPPGNYTREITFNILDDITEEIYAHKSKVHVYGDYGGTERLFMFPKPVQVLARKEYTITTRNSTDNMTYGAGCDHSIKVSDCVASITFKNSPMCTDKAELFNEKGIFIAFGFLLGTAEKKVRSLKEIRKDLKIERRRELLSKREVRKNYVVKRNEAEKKNIARQDEKYRKHESDRDFQRKQEFRSNSENLETERLAKQISRQNNLDKDRKERLLSLRIPFMQIRQLPRGGHLSVKGNVVNVPVDVQPTINSLPHTLEKSGTISVKMKKKLVSKRCYFSENVRPFVVICALHYLMITSDLYKSFGIEINKDWITEIAKLNDEETQNQNNNTEQEDIQDQNDTDDDSDHFSEVDENETHVENTDTLLDYIPDDNPPCDTSLIFAPGEGQRQKVSTVIQMQSIYLFQLYFVVKKRPDNKDRKVQNEINSLHNSEDIDQMTYDMFLDDVLQMNDENYINAIRSNLSGPKVFLKRKPSEVRVDDRPTEHRLYDMSREVGIEARTVELTNHANRISESDYFALIKSLNKKQWVVFQHVVTWQRINSIRPNYWKVLFSVHELTEIMRQKDNLEFAQLLNRLRQNQLTENDFAVLSTRSILVSDPTYRGKLNASHLFFKNALVDNSNLQFISKLCSQKVKVKAVDTVCGDLPASVKTKLLIFLPEKQSDTANLAKEVLLAIGMKYDLTAMVQLQPEKTIHKSQRDTLHEVVVSLKSKRKGKIPHLHFVALSKVTSLTGLQISELNQEAIAVAECVRQELHRPRTDATLQLCFKPLYNLLSNYFKVVFTNSRSLHPHFNDLKSDPYFFDADVIGIAESRLISTDENDDSYVPGFEQPVRFDQKQTNFNTRPPHGLVLYYRTDYILHNTFSYSNPTLEFVIADIISSSNGLFQVVFVYKAKTANCNN</sequence>
<feature type="compositionally biased region" description="Acidic residues" evidence="3">
    <location>
        <begin position="651"/>
        <end position="665"/>
    </location>
</feature>
<evidence type="ECO:0000256" key="2">
    <source>
        <dbReference type="ARBA" id="ARBA00022490"/>
    </source>
</evidence>
<dbReference type="Gene3D" id="1.25.40.420">
    <property type="match status" value="1"/>
</dbReference>
<keyword evidence="2" id="KW-0963">Cytoplasm</keyword>
<dbReference type="InterPro" id="IPR038648">
    <property type="entry name" value="PHR_sf"/>
</dbReference>
<dbReference type="Pfam" id="PF08005">
    <property type="entry name" value="PHR"/>
    <property type="match status" value="1"/>
</dbReference>
<dbReference type="InterPro" id="IPR046700">
    <property type="entry name" value="DUF6570"/>
</dbReference>
<dbReference type="SUPFAM" id="SSF54695">
    <property type="entry name" value="POZ domain"/>
    <property type="match status" value="1"/>
</dbReference>
<dbReference type="Proteomes" id="UP000507470">
    <property type="component" value="Unassembled WGS sequence"/>
</dbReference>
<gene>
    <name evidence="5" type="ORF">MCOR_12661</name>
</gene>
<protein>
    <recommendedName>
        <fullName evidence="4">BTB domain-containing protein</fullName>
    </recommendedName>
</protein>
<dbReference type="Pfam" id="PF20209">
    <property type="entry name" value="DUF6570"/>
    <property type="match status" value="1"/>
</dbReference>
<evidence type="ECO:0000313" key="6">
    <source>
        <dbReference type="Proteomes" id="UP000507470"/>
    </source>
</evidence>
<dbReference type="InterPro" id="IPR012983">
    <property type="entry name" value="PHR"/>
</dbReference>
<reference evidence="5 6" key="1">
    <citation type="submission" date="2020-06" db="EMBL/GenBank/DDBJ databases">
        <authorList>
            <person name="Li R."/>
            <person name="Bekaert M."/>
        </authorList>
    </citation>
    <scope>NUCLEOTIDE SEQUENCE [LARGE SCALE GENOMIC DNA]</scope>
    <source>
        <strain evidence="6">wild</strain>
    </source>
</reference>
<dbReference type="OrthoDB" id="6359816at2759"/>
<dbReference type="Pfam" id="PF00651">
    <property type="entry name" value="BTB"/>
    <property type="match status" value="1"/>
</dbReference>
<dbReference type="PANTHER" id="PTHR45774:SF3">
    <property type="entry name" value="BTB (POZ) DOMAIN-CONTAINING 2B-RELATED"/>
    <property type="match status" value="1"/>
</dbReference>
<dbReference type="AlphaFoldDB" id="A0A6J8AXC2"/>
<evidence type="ECO:0000259" key="4">
    <source>
        <dbReference type="PROSITE" id="PS50097"/>
    </source>
</evidence>
<dbReference type="Gene3D" id="2.60.120.820">
    <property type="entry name" value="PHR domain"/>
    <property type="match status" value="1"/>
</dbReference>
<feature type="region of interest" description="Disordered" evidence="3">
    <location>
        <begin position="642"/>
        <end position="680"/>
    </location>
</feature>
<organism evidence="5 6">
    <name type="scientific">Mytilus coruscus</name>
    <name type="common">Sea mussel</name>
    <dbReference type="NCBI Taxonomy" id="42192"/>
    <lineage>
        <taxon>Eukaryota</taxon>
        <taxon>Metazoa</taxon>
        <taxon>Spiralia</taxon>
        <taxon>Lophotrochozoa</taxon>
        <taxon>Mollusca</taxon>
        <taxon>Bivalvia</taxon>
        <taxon>Autobranchia</taxon>
        <taxon>Pteriomorphia</taxon>
        <taxon>Mytilida</taxon>
        <taxon>Mytiloidea</taxon>
        <taxon>Mytilidae</taxon>
        <taxon>Mytilinae</taxon>
        <taxon>Mytilus</taxon>
    </lineage>
</organism>
<evidence type="ECO:0000256" key="3">
    <source>
        <dbReference type="SAM" id="MobiDB-lite"/>
    </source>
</evidence>
<dbReference type="EMBL" id="CACVKT020002156">
    <property type="protein sequence ID" value="CAC5375772.1"/>
    <property type="molecule type" value="Genomic_DNA"/>
</dbReference>
<name>A0A6J8AXC2_MYTCO</name>
<evidence type="ECO:0000313" key="5">
    <source>
        <dbReference type="EMBL" id="CAC5375772.1"/>
    </source>
</evidence>
<dbReference type="GO" id="GO:0005737">
    <property type="term" value="C:cytoplasm"/>
    <property type="evidence" value="ECO:0007669"/>
    <property type="project" value="UniProtKB-SubCell"/>
</dbReference>
<feature type="region of interest" description="Disordered" evidence="3">
    <location>
        <begin position="481"/>
        <end position="504"/>
    </location>
</feature>
<dbReference type="InterPro" id="IPR011705">
    <property type="entry name" value="BACK"/>
</dbReference>
<dbReference type="SMART" id="SM00225">
    <property type="entry name" value="BTB"/>
    <property type="match status" value="1"/>
</dbReference>
<dbReference type="PANTHER" id="PTHR45774">
    <property type="entry name" value="BTB/POZ DOMAIN-CONTAINING"/>
    <property type="match status" value="1"/>
</dbReference>
<dbReference type="Gene3D" id="3.30.710.10">
    <property type="entry name" value="Potassium Channel Kv1.1, Chain A"/>
    <property type="match status" value="1"/>
</dbReference>
<dbReference type="InterPro" id="IPR011333">
    <property type="entry name" value="SKP1/BTB/POZ_sf"/>
</dbReference>
<feature type="domain" description="BTB" evidence="4">
    <location>
        <begin position="31"/>
        <end position="98"/>
    </location>
</feature>
<comment type="subcellular location">
    <subcellularLocation>
        <location evidence="1">Cytoplasm</location>
    </subcellularLocation>
</comment>
<feature type="compositionally biased region" description="Basic and acidic residues" evidence="3">
    <location>
        <begin position="666"/>
        <end position="680"/>
    </location>
</feature>
<proteinExistence type="predicted"/>
<accession>A0A6J8AXC2</accession>
<keyword evidence="6" id="KW-1185">Reference proteome</keyword>
<dbReference type="InterPro" id="IPR000210">
    <property type="entry name" value="BTB/POZ_dom"/>
</dbReference>
<dbReference type="PROSITE" id="PS50097">
    <property type="entry name" value="BTB"/>
    <property type="match status" value="1"/>
</dbReference>
<dbReference type="Pfam" id="PF07707">
    <property type="entry name" value="BACK"/>
    <property type="match status" value="1"/>
</dbReference>